<dbReference type="GO" id="GO:0016787">
    <property type="term" value="F:hydrolase activity"/>
    <property type="evidence" value="ECO:0007669"/>
    <property type="project" value="UniProtKB-KW"/>
</dbReference>
<dbReference type="Proteomes" id="UP000283077">
    <property type="component" value="Unassembled WGS sequence"/>
</dbReference>
<dbReference type="RefSeq" id="WP_127699299.1">
    <property type="nucleotide sequence ID" value="NZ_SACS01000012.1"/>
</dbReference>
<keyword evidence="3" id="KW-0460">Magnesium</keyword>
<evidence type="ECO:0000313" key="5">
    <source>
        <dbReference type="Proteomes" id="UP000283077"/>
    </source>
</evidence>
<feature type="binding site" evidence="3">
    <location>
        <position position="70"/>
    </location>
    <ligand>
        <name>Mg(2+)</name>
        <dbReference type="ChEBI" id="CHEBI:18420"/>
        <label>1</label>
    </ligand>
</feature>
<keyword evidence="3" id="KW-0479">Metal-binding</keyword>
<dbReference type="EMBL" id="SACS01000012">
    <property type="protein sequence ID" value="RVU37003.1"/>
    <property type="molecule type" value="Genomic_DNA"/>
</dbReference>
<dbReference type="OrthoDB" id="9798107at2"/>
<dbReference type="AlphaFoldDB" id="A0A437QR60"/>
<dbReference type="Pfam" id="PF03747">
    <property type="entry name" value="ADP_ribosyl_GH"/>
    <property type="match status" value="1"/>
</dbReference>
<keyword evidence="2 4" id="KW-0378">Hydrolase</keyword>
<dbReference type="InterPro" id="IPR036705">
    <property type="entry name" value="Ribosyl_crysJ1_sf"/>
</dbReference>
<name>A0A437QR60_9GAMM</name>
<comment type="cofactor">
    <cofactor evidence="3">
        <name>Mg(2+)</name>
        <dbReference type="ChEBI" id="CHEBI:18420"/>
    </cofactor>
    <text evidence="3">Binds 2 magnesium ions per subunit.</text>
</comment>
<protein>
    <submittedName>
        <fullName evidence="4">ADP-ribosylglycohydrolase family protein</fullName>
    </submittedName>
</protein>
<dbReference type="Gene3D" id="1.10.4080.10">
    <property type="entry name" value="ADP-ribosylation/Crystallin J1"/>
    <property type="match status" value="1"/>
</dbReference>
<proteinExistence type="inferred from homology"/>
<dbReference type="InterPro" id="IPR005502">
    <property type="entry name" value="Ribosyl_crysJ1"/>
</dbReference>
<dbReference type="SUPFAM" id="SSF101478">
    <property type="entry name" value="ADP-ribosylglycohydrolase"/>
    <property type="match status" value="1"/>
</dbReference>
<accession>A0A437QR60</accession>
<dbReference type="GO" id="GO:0046872">
    <property type="term" value="F:metal ion binding"/>
    <property type="evidence" value="ECO:0007669"/>
    <property type="project" value="UniProtKB-KW"/>
</dbReference>
<keyword evidence="5" id="KW-1185">Reference proteome</keyword>
<gene>
    <name evidence="4" type="ORF">EOE67_11875</name>
</gene>
<feature type="binding site" evidence="3">
    <location>
        <position position="259"/>
    </location>
    <ligand>
        <name>Mg(2+)</name>
        <dbReference type="ChEBI" id="CHEBI:18420"/>
        <label>1</label>
    </ligand>
</feature>
<comment type="similarity">
    <text evidence="1">Belongs to the ADP-ribosylglycohydrolase family.</text>
</comment>
<evidence type="ECO:0000256" key="2">
    <source>
        <dbReference type="ARBA" id="ARBA00022801"/>
    </source>
</evidence>
<reference evidence="4 5" key="1">
    <citation type="submission" date="2019-01" db="EMBL/GenBank/DDBJ databases">
        <authorList>
            <person name="Chen W.-M."/>
        </authorList>
    </citation>
    <scope>NUCLEOTIDE SEQUENCE [LARGE SCALE GENOMIC DNA]</scope>
    <source>
        <strain evidence="4 5">KYPC3</strain>
    </source>
</reference>
<organism evidence="4 5">
    <name type="scientific">Rheinheimera riviphila</name>
    <dbReference type="NCBI Taxonomy" id="1834037"/>
    <lineage>
        <taxon>Bacteria</taxon>
        <taxon>Pseudomonadati</taxon>
        <taxon>Pseudomonadota</taxon>
        <taxon>Gammaproteobacteria</taxon>
        <taxon>Chromatiales</taxon>
        <taxon>Chromatiaceae</taxon>
        <taxon>Rheinheimera</taxon>
    </lineage>
</organism>
<evidence type="ECO:0000313" key="4">
    <source>
        <dbReference type="EMBL" id="RVU37003.1"/>
    </source>
</evidence>
<feature type="binding site" evidence="3">
    <location>
        <position position="72"/>
    </location>
    <ligand>
        <name>Mg(2+)</name>
        <dbReference type="ChEBI" id="CHEBI:18420"/>
        <label>1</label>
    </ligand>
</feature>
<evidence type="ECO:0000256" key="3">
    <source>
        <dbReference type="PIRSR" id="PIRSR605502-1"/>
    </source>
</evidence>
<sequence length="329" mass="35812">MEIVNTAPDQAAIAAKVARAQAAMLSFLAADALGVQVEFLPLAELSHRDPQTLLTMQDNGPWHSLAGQPTEDGELVILQTRMLLFYGCYREDTAWQAYQYWLQTDPFAIAPALQRALTHHPSEHDCSLAALSRLLPISVLGVHFSLPQIAAWAMEDTALTQPALLCQQASGLYAMLLAKAIDEGTSADDLYQDLQQWARDLKVDSVLKQLIDQALFMPPANYQDPAQPVLCAFHNAIWQMLYAKSVGDAISESIKQGGDTGSYAAIAAAVVGAIHGLSSVRQDWVDVMQHCKPQEGVTGVDQPRPEAVWPTDAAELAKKLVEMTPAELV</sequence>
<comment type="caution">
    <text evidence="4">The sequence shown here is derived from an EMBL/GenBank/DDBJ whole genome shotgun (WGS) entry which is preliminary data.</text>
</comment>
<dbReference type="InterPro" id="IPR050792">
    <property type="entry name" value="ADP-ribosylglycohydrolase"/>
</dbReference>
<dbReference type="PANTHER" id="PTHR16222:SF24">
    <property type="entry name" value="ADP-RIBOSYLHYDROLASE ARH3"/>
    <property type="match status" value="1"/>
</dbReference>
<dbReference type="PANTHER" id="PTHR16222">
    <property type="entry name" value="ADP-RIBOSYLGLYCOHYDROLASE"/>
    <property type="match status" value="1"/>
</dbReference>
<evidence type="ECO:0000256" key="1">
    <source>
        <dbReference type="ARBA" id="ARBA00010702"/>
    </source>
</evidence>
<feature type="binding site" evidence="3">
    <location>
        <position position="262"/>
    </location>
    <ligand>
        <name>Mg(2+)</name>
        <dbReference type="ChEBI" id="CHEBI:18420"/>
        <label>1</label>
    </ligand>
</feature>